<sequence>MGRLQIHSPNSAFNPFLTQSIEELLDAANLSDPDSNDGIKTQFANEDSKLEKEIIKVILSGKTDSWKPISGQAVTINGHHICITFYEEKGSDYRVWEWHGHIMWSDEENGYSPGYIYGNYFERLQGKPR</sequence>
<evidence type="ECO:0000313" key="2">
    <source>
        <dbReference type="Proteomes" id="UP000187203"/>
    </source>
</evidence>
<proteinExistence type="predicted"/>
<accession>A0A1R3IA49</accession>
<dbReference type="STRING" id="93759.A0A1R3IA49"/>
<dbReference type="OrthoDB" id="1904011at2759"/>
<dbReference type="Proteomes" id="UP000187203">
    <property type="component" value="Unassembled WGS sequence"/>
</dbReference>
<protein>
    <submittedName>
        <fullName evidence="1">Uncharacterized protein</fullName>
    </submittedName>
</protein>
<dbReference type="AlphaFoldDB" id="A0A1R3IA49"/>
<reference evidence="2" key="1">
    <citation type="submission" date="2013-09" db="EMBL/GenBank/DDBJ databases">
        <title>Corchorus olitorius genome sequencing.</title>
        <authorList>
            <person name="Alam M."/>
            <person name="Haque M.S."/>
            <person name="Islam M.S."/>
            <person name="Emdad E.M."/>
            <person name="Islam M.M."/>
            <person name="Ahmed B."/>
            <person name="Halim A."/>
            <person name="Hossen Q.M.M."/>
            <person name="Hossain M.Z."/>
            <person name="Ahmed R."/>
            <person name="Khan M.M."/>
            <person name="Islam R."/>
            <person name="Rashid M.M."/>
            <person name="Khan S.A."/>
            <person name="Rahman M.S."/>
            <person name="Alam M."/>
            <person name="Yahiya A.S."/>
            <person name="Khan M.S."/>
            <person name="Azam M.S."/>
            <person name="Haque T."/>
            <person name="Lashkar M.Z.H."/>
            <person name="Akhand A.I."/>
            <person name="Morshed G."/>
            <person name="Roy S."/>
            <person name="Uddin K.S."/>
            <person name="Rabeya T."/>
            <person name="Hossain A.S."/>
            <person name="Chowdhury A."/>
            <person name="Snigdha A.R."/>
            <person name="Mortoza M.S."/>
            <person name="Matin S.A."/>
            <person name="Hoque S.M.E."/>
            <person name="Islam M.K."/>
            <person name="Roy D.K."/>
            <person name="Haider R."/>
            <person name="Moosa M.M."/>
            <person name="Elias S.M."/>
            <person name="Hasan A.M."/>
            <person name="Jahan S."/>
            <person name="Shafiuddin M."/>
            <person name="Mahmood N."/>
            <person name="Shommy N.S."/>
        </authorList>
    </citation>
    <scope>NUCLEOTIDE SEQUENCE [LARGE SCALE GENOMIC DNA]</scope>
    <source>
        <strain evidence="2">cv. O-4</strain>
    </source>
</reference>
<organism evidence="1 2">
    <name type="scientific">Corchorus olitorius</name>
    <dbReference type="NCBI Taxonomy" id="93759"/>
    <lineage>
        <taxon>Eukaryota</taxon>
        <taxon>Viridiplantae</taxon>
        <taxon>Streptophyta</taxon>
        <taxon>Embryophyta</taxon>
        <taxon>Tracheophyta</taxon>
        <taxon>Spermatophyta</taxon>
        <taxon>Magnoliopsida</taxon>
        <taxon>eudicotyledons</taxon>
        <taxon>Gunneridae</taxon>
        <taxon>Pentapetalae</taxon>
        <taxon>rosids</taxon>
        <taxon>malvids</taxon>
        <taxon>Malvales</taxon>
        <taxon>Malvaceae</taxon>
        <taxon>Grewioideae</taxon>
        <taxon>Apeibeae</taxon>
        <taxon>Corchorus</taxon>
    </lineage>
</organism>
<dbReference type="PANTHER" id="PTHR35286">
    <property type="entry name" value="EXPRESSED PROTEIN"/>
    <property type="match status" value="1"/>
</dbReference>
<dbReference type="EMBL" id="AWUE01018546">
    <property type="protein sequence ID" value="OMO79434.1"/>
    <property type="molecule type" value="Genomic_DNA"/>
</dbReference>
<name>A0A1R3IA49_9ROSI</name>
<gene>
    <name evidence="1" type="ORF">COLO4_24433</name>
</gene>
<comment type="caution">
    <text evidence="1">The sequence shown here is derived from an EMBL/GenBank/DDBJ whole genome shotgun (WGS) entry which is preliminary data.</text>
</comment>
<evidence type="ECO:0000313" key="1">
    <source>
        <dbReference type="EMBL" id="OMO79434.1"/>
    </source>
</evidence>
<keyword evidence="2" id="KW-1185">Reference proteome</keyword>
<dbReference type="PANTHER" id="PTHR35286:SF1">
    <property type="entry name" value="EXPRESSED PROTEIN"/>
    <property type="match status" value="1"/>
</dbReference>